<reference evidence="1 2" key="1">
    <citation type="submission" date="2020-08" db="EMBL/GenBank/DDBJ databases">
        <authorList>
            <person name="Koutsovoulos G."/>
            <person name="Danchin GJ E."/>
        </authorList>
    </citation>
    <scope>NUCLEOTIDE SEQUENCE [LARGE SCALE GENOMIC DNA]</scope>
</reference>
<dbReference type="EMBL" id="CAJEWN010000123">
    <property type="protein sequence ID" value="CAD2167042.1"/>
    <property type="molecule type" value="Genomic_DNA"/>
</dbReference>
<name>A0A6V7UWU4_MELEN</name>
<evidence type="ECO:0000313" key="2">
    <source>
        <dbReference type="Proteomes" id="UP000580250"/>
    </source>
</evidence>
<organism evidence="1 2">
    <name type="scientific">Meloidogyne enterolobii</name>
    <name type="common">Root-knot nematode worm</name>
    <name type="synonym">Meloidogyne mayaguensis</name>
    <dbReference type="NCBI Taxonomy" id="390850"/>
    <lineage>
        <taxon>Eukaryota</taxon>
        <taxon>Metazoa</taxon>
        <taxon>Ecdysozoa</taxon>
        <taxon>Nematoda</taxon>
        <taxon>Chromadorea</taxon>
        <taxon>Rhabditida</taxon>
        <taxon>Tylenchina</taxon>
        <taxon>Tylenchomorpha</taxon>
        <taxon>Tylenchoidea</taxon>
        <taxon>Meloidogynidae</taxon>
        <taxon>Meloidogyninae</taxon>
        <taxon>Meloidogyne</taxon>
    </lineage>
</organism>
<gene>
    <name evidence="1" type="ORF">MENT_LOCUS18320</name>
</gene>
<dbReference type="AlphaFoldDB" id="A0A6V7UWU4"/>
<proteinExistence type="predicted"/>
<dbReference type="Proteomes" id="UP000580250">
    <property type="component" value="Unassembled WGS sequence"/>
</dbReference>
<sequence length="240" mass="27637">MSSLLNRRWRDQVCIATADLLKLWKLELYGIHTKWIAEEPVERGLTNKSGTKLTETSTILKCQFPMCYANLKLIEVTTGNDDFVSATLLFSSIEHSEHDGRSSQEIAAFLRGDEYNGPADPTFDPVKDIKRIYRDSIFLADEEAFKLQQRELQNMYSNWIAGEKTEEEIGKHKGSPIIAITTPHKCRNKFCHAQVKMLEWRIDGKYNKGWMFLSTANHRLHDARTNAQLVGYINGQMYCE</sequence>
<protein>
    <submittedName>
        <fullName evidence="1">Uncharacterized protein</fullName>
    </submittedName>
</protein>
<evidence type="ECO:0000313" key="1">
    <source>
        <dbReference type="EMBL" id="CAD2167042.1"/>
    </source>
</evidence>
<comment type="caution">
    <text evidence="1">The sequence shown here is derived from an EMBL/GenBank/DDBJ whole genome shotgun (WGS) entry which is preliminary data.</text>
</comment>
<accession>A0A6V7UWU4</accession>